<evidence type="ECO:0000313" key="2">
    <source>
        <dbReference type="Proteomes" id="UP000053825"/>
    </source>
</evidence>
<name>A0A0L7R322_9HYME</name>
<evidence type="ECO:0000313" key="1">
    <source>
        <dbReference type="EMBL" id="KOC65224.1"/>
    </source>
</evidence>
<keyword evidence="1" id="KW-0808">Transferase</keyword>
<keyword evidence="2" id="KW-1185">Reference proteome</keyword>
<proteinExistence type="predicted"/>
<keyword evidence="1" id="KW-0489">Methyltransferase</keyword>
<sequence length="84" mass="9732">MTVLPQPPYSPDLAPCDFFFFPKLKSALKGRRFDSIDDIKNNSSLALKDIPKEAFQDCMVKWKRRWDKCVNRGGEYFVLDLSVS</sequence>
<protein>
    <submittedName>
        <fullName evidence="1">Histone-lysine N-methyltransferase SETMAR</fullName>
    </submittedName>
</protein>
<dbReference type="InterPro" id="IPR036397">
    <property type="entry name" value="RNaseH_sf"/>
</dbReference>
<dbReference type="Gene3D" id="3.30.420.10">
    <property type="entry name" value="Ribonuclease H-like superfamily/Ribonuclease H"/>
    <property type="match status" value="1"/>
</dbReference>
<accession>A0A0L7R322</accession>
<dbReference type="GO" id="GO:0003676">
    <property type="term" value="F:nucleic acid binding"/>
    <property type="evidence" value="ECO:0007669"/>
    <property type="project" value="InterPro"/>
</dbReference>
<dbReference type="AlphaFoldDB" id="A0A0L7R322"/>
<organism evidence="1 2">
    <name type="scientific">Habropoda laboriosa</name>
    <dbReference type="NCBI Taxonomy" id="597456"/>
    <lineage>
        <taxon>Eukaryota</taxon>
        <taxon>Metazoa</taxon>
        <taxon>Ecdysozoa</taxon>
        <taxon>Arthropoda</taxon>
        <taxon>Hexapoda</taxon>
        <taxon>Insecta</taxon>
        <taxon>Pterygota</taxon>
        <taxon>Neoptera</taxon>
        <taxon>Endopterygota</taxon>
        <taxon>Hymenoptera</taxon>
        <taxon>Apocrita</taxon>
        <taxon>Aculeata</taxon>
        <taxon>Apoidea</taxon>
        <taxon>Anthophila</taxon>
        <taxon>Apidae</taxon>
        <taxon>Habropoda</taxon>
    </lineage>
</organism>
<dbReference type="PANTHER" id="PTHR46060">
    <property type="entry name" value="MARINER MOS1 TRANSPOSASE-LIKE PROTEIN"/>
    <property type="match status" value="1"/>
</dbReference>
<gene>
    <name evidence="1" type="ORF">WH47_09803</name>
</gene>
<dbReference type="PANTHER" id="PTHR46060:SF1">
    <property type="entry name" value="MARINER MOS1 TRANSPOSASE-LIKE PROTEIN"/>
    <property type="match status" value="1"/>
</dbReference>
<dbReference type="InterPro" id="IPR052709">
    <property type="entry name" value="Transposase-MT_Hybrid"/>
</dbReference>
<reference evidence="1 2" key="1">
    <citation type="submission" date="2015-07" db="EMBL/GenBank/DDBJ databases">
        <title>The genome of Habropoda laboriosa.</title>
        <authorList>
            <person name="Pan H."/>
            <person name="Kapheim K."/>
        </authorList>
    </citation>
    <scope>NUCLEOTIDE SEQUENCE [LARGE SCALE GENOMIC DNA]</scope>
    <source>
        <strain evidence="1">0110345459</strain>
    </source>
</reference>
<dbReference type="Proteomes" id="UP000053825">
    <property type="component" value="Unassembled WGS sequence"/>
</dbReference>
<dbReference type="GO" id="GO:0032259">
    <property type="term" value="P:methylation"/>
    <property type="evidence" value="ECO:0007669"/>
    <property type="project" value="UniProtKB-KW"/>
</dbReference>
<dbReference type="STRING" id="597456.A0A0L7R322"/>
<dbReference type="EMBL" id="KQ414663">
    <property type="protein sequence ID" value="KOC65224.1"/>
    <property type="molecule type" value="Genomic_DNA"/>
</dbReference>
<dbReference type="GO" id="GO:0008168">
    <property type="term" value="F:methyltransferase activity"/>
    <property type="evidence" value="ECO:0007669"/>
    <property type="project" value="UniProtKB-KW"/>
</dbReference>